<evidence type="ECO:0000313" key="2">
    <source>
        <dbReference type="EMBL" id="SEA32512.1"/>
    </source>
</evidence>
<dbReference type="Gene3D" id="2.120.10.30">
    <property type="entry name" value="TolB, C-terminal domain"/>
    <property type="match status" value="1"/>
</dbReference>
<keyword evidence="3" id="KW-1185">Reference proteome</keyword>
<reference evidence="2 3" key="1">
    <citation type="submission" date="2016-10" db="EMBL/GenBank/DDBJ databases">
        <authorList>
            <person name="de Groot N.N."/>
        </authorList>
    </citation>
    <scope>NUCLEOTIDE SEQUENCE [LARGE SCALE GENOMIC DNA]</scope>
    <source>
        <strain evidence="2 3">CGMCC 1.8712</strain>
    </source>
</reference>
<name>A0A1H4AAB0_9EURY</name>
<gene>
    <name evidence="2" type="ORF">SAMN04488065_2671</name>
</gene>
<organism evidence="2 3">
    <name type="scientific">Haloplanus vescus</name>
    <dbReference type="NCBI Taxonomy" id="555874"/>
    <lineage>
        <taxon>Archaea</taxon>
        <taxon>Methanobacteriati</taxon>
        <taxon>Methanobacteriota</taxon>
        <taxon>Stenosarchaea group</taxon>
        <taxon>Halobacteria</taxon>
        <taxon>Halobacteriales</taxon>
        <taxon>Haloferacaceae</taxon>
        <taxon>Haloplanus</taxon>
    </lineage>
</organism>
<dbReference type="PANTHER" id="PTHR35340">
    <property type="entry name" value="PQQ ENZYME REPEAT PROTEIN-RELATED"/>
    <property type="match status" value="1"/>
</dbReference>
<dbReference type="Pfam" id="PF14269">
    <property type="entry name" value="Arylsulfotran_2"/>
    <property type="match status" value="1"/>
</dbReference>
<dbReference type="InterPro" id="IPR011042">
    <property type="entry name" value="6-blade_b-propeller_TolB-like"/>
</dbReference>
<dbReference type="PANTHER" id="PTHR35340:SF5">
    <property type="entry name" value="ASST-DOMAIN-CONTAINING PROTEIN"/>
    <property type="match status" value="1"/>
</dbReference>
<feature type="transmembrane region" description="Helical" evidence="1">
    <location>
        <begin position="21"/>
        <end position="42"/>
    </location>
</feature>
<keyword evidence="1" id="KW-0472">Membrane</keyword>
<dbReference type="Proteomes" id="UP000236755">
    <property type="component" value="Unassembled WGS sequence"/>
</dbReference>
<dbReference type="EMBL" id="FNQT01000005">
    <property type="protein sequence ID" value="SEA32512.1"/>
    <property type="molecule type" value="Genomic_DNA"/>
</dbReference>
<proteinExistence type="predicted"/>
<dbReference type="RefSeq" id="WP_092635619.1">
    <property type="nucleotide sequence ID" value="NZ_FNQT01000005.1"/>
</dbReference>
<dbReference type="STRING" id="555874.SAMN04488065_2671"/>
<sequence length="445" mass="48387">MVASPDISDIRTKLAATSLSTLLVIGGIILFVGTLTVSATVAPSIGQTTTADEQPRTLVGSQGGGPGWHEYGSVYLLNGTNTTWREGSADSYFDVTKTENGTVLAGFMHSGYSSCGPYKSPCTRTGFRVIDPQPEPTVVSEYSFPVRTSKNSEVHDVEPLQSGEYLLTDMENERIFTVRDGEVTWQWNASSFYGAPADPTTTDWLHINDVDVIDENRYLVSVRNANQLLVIERGEGVVRVINEDTTDSNDANCQKSGQLADYDNDGEVRCGDPDVLNHQHNPQWLGNGAVLVADSDNDRVVELHRTDDGNWEPAWTLERAEGVAFSWPRDADRLPNGNTLITDTLNQRLVEVNESGTVVWSVQTKRIPYEADRLPAGESVGAPRYTADASAGSGPAGDVPVLSLMLVGLRALVPSTPFWFREPQLGLTVLSVALLFGGAVLRIRE</sequence>
<evidence type="ECO:0000256" key="1">
    <source>
        <dbReference type="SAM" id="Phobius"/>
    </source>
</evidence>
<accession>A0A1H4AAB0</accession>
<dbReference type="InterPro" id="IPR039535">
    <property type="entry name" value="ASST-like"/>
</dbReference>
<dbReference type="InterPro" id="IPR053143">
    <property type="entry name" value="Arylsulfate_ST"/>
</dbReference>
<keyword evidence="1" id="KW-1133">Transmembrane helix</keyword>
<dbReference type="SUPFAM" id="SSF101898">
    <property type="entry name" value="NHL repeat"/>
    <property type="match status" value="1"/>
</dbReference>
<keyword evidence="2" id="KW-0808">Transferase</keyword>
<keyword evidence="1" id="KW-0812">Transmembrane</keyword>
<dbReference type="AlphaFoldDB" id="A0A1H4AAB0"/>
<protein>
    <submittedName>
        <fullName evidence="2">Arylsulfotransferase (ASST)</fullName>
    </submittedName>
</protein>
<dbReference type="OrthoDB" id="306371at2157"/>
<dbReference type="GO" id="GO:0016740">
    <property type="term" value="F:transferase activity"/>
    <property type="evidence" value="ECO:0007669"/>
    <property type="project" value="UniProtKB-KW"/>
</dbReference>
<evidence type="ECO:0000313" key="3">
    <source>
        <dbReference type="Proteomes" id="UP000236755"/>
    </source>
</evidence>